<evidence type="ECO:0000313" key="3">
    <source>
        <dbReference type="EMBL" id="MDW8802226.1"/>
    </source>
</evidence>
<dbReference type="Proteomes" id="UP001281656">
    <property type="component" value="Unassembled WGS sequence"/>
</dbReference>
<dbReference type="EMBL" id="JARUJP010000017">
    <property type="protein sequence ID" value="MDW8802226.1"/>
    <property type="molecule type" value="Genomic_DNA"/>
</dbReference>
<dbReference type="Pfam" id="PF04122">
    <property type="entry name" value="CW_binding_2"/>
    <property type="match status" value="3"/>
</dbReference>
<comment type="caution">
    <text evidence="3">The sequence shown here is derived from an EMBL/GenBank/DDBJ whole genome shotgun (WGS) entry which is preliminary data.</text>
</comment>
<gene>
    <name evidence="3" type="ORF">P8V03_13810</name>
</gene>
<organism evidence="3 4">
    <name type="scientific">Clostridium tanneri</name>
    <dbReference type="NCBI Taxonomy" id="3037988"/>
    <lineage>
        <taxon>Bacteria</taxon>
        <taxon>Bacillati</taxon>
        <taxon>Bacillota</taxon>
        <taxon>Clostridia</taxon>
        <taxon>Eubacteriales</taxon>
        <taxon>Clostridiaceae</taxon>
        <taxon>Clostridium</taxon>
    </lineage>
</organism>
<dbReference type="PANTHER" id="PTHR30032">
    <property type="entry name" value="N-ACETYLMURAMOYL-L-ALANINE AMIDASE-RELATED"/>
    <property type="match status" value="1"/>
</dbReference>
<proteinExistence type="predicted"/>
<dbReference type="Gene3D" id="3.40.50.12090">
    <property type="match status" value="2"/>
</dbReference>
<reference evidence="3 4" key="1">
    <citation type="submission" date="2023-04" db="EMBL/GenBank/DDBJ databases">
        <title>Clostridium tannerae sp. nov., isolated from the fecal material of an alpaca.</title>
        <authorList>
            <person name="Miller S."/>
            <person name="Hendry M."/>
            <person name="King J."/>
            <person name="Sankaranarayanan K."/>
            <person name="Lawson P.A."/>
        </authorList>
    </citation>
    <scope>NUCLEOTIDE SEQUENCE [LARGE SCALE GENOMIC DNA]</scope>
    <source>
        <strain evidence="3 4">A1-XYC3</strain>
    </source>
</reference>
<feature type="signal peptide" evidence="2">
    <location>
        <begin position="1"/>
        <end position="25"/>
    </location>
</feature>
<protein>
    <submittedName>
        <fullName evidence="3">Cell wall-binding repeat-containing protein</fullName>
    </submittedName>
</protein>
<keyword evidence="4" id="KW-1185">Reference proteome</keyword>
<evidence type="ECO:0000256" key="2">
    <source>
        <dbReference type="SAM" id="SignalP"/>
    </source>
</evidence>
<dbReference type="PANTHER" id="PTHR30032:SF8">
    <property type="entry name" value="GERMINATION-SPECIFIC N-ACETYLMURAMOYL-L-ALANINE AMIDASE"/>
    <property type="match status" value="1"/>
</dbReference>
<dbReference type="InterPro" id="IPR007253">
    <property type="entry name" value="Cell_wall-bd_2"/>
</dbReference>
<sequence>MNKKSIGTISAVAFAAILLSNSATAVKVSAEEVVESRLLRAGGEDRYGTSVKVSQIGWLDGTKNVIIASGEGYADALSAAPLAKAKDAPILLTESKSLNSQTLEELKRLNDKVKIENIYVIGGTGSVSEGAYNKLKSEFGNANVDRLWGNDRYETAVAVAEKLGVTDKIVLASGDGYADALSAAPIAAMKGMPILLTESKELSKPTEEFIKKHSSINKTYVIGGTASVGDATKDKVPGAERLGGADRFETNTVVMNYFAEDFDLTGVLTALGEGPTGNEFADALSGAALAGKANSPIILVNKEVPETTRNFIQSRLSPSTYILAIGGEGVISDSLILSMSINADFLDEADKTYTDNYDGNVDIIADNVTLKGNVKGDLYLEGNNATVSDITVDGTIYVNPGEDGIVNIKSVTAKKIVVLSGTKENIHLEDVKAEVVGLEIDNDTQTKPDESTGAVNEVEDTTVDSTKPDVIEDNSNQNSTDVKVEEETQINN</sequence>
<feature type="chain" id="PRO_5045805765" evidence="2">
    <location>
        <begin position="26"/>
        <end position="492"/>
    </location>
</feature>
<evidence type="ECO:0000313" key="4">
    <source>
        <dbReference type="Proteomes" id="UP001281656"/>
    </source>
</evidence>
<accession>A0ABU4JVQ1</accession>
<feature type="region of interest" description="Disordered" evidence="1">
    <location>
        <begin position="442"/>
        <end position="492"/>
    </location>
</feature>
<name>A0ABU4JVQ1_9CLOT</name>
<keyword evidence="2" id="KW-0732">Signal</keyword>
<evidence type="ECO:0000256" key="1">
    <source>
        <dbReference type="SAM" id="MobiDB-lite"/>
    </source>
</evidence>
<dbReference type="RefSeq" id="WP_318798579.1">
    <property type="nucleotide sequence ID" value="NZ_JARUJP010000017.1"/>
</dbReference>
<dbReference type="InterPro" id="IPR051922">
    <property type="entry name" value="Bact_Sporulation_Assoc"/>
</dbReference>